<reference evidence="3 5" key="1">
    <citation type="submission" date="2015-12" db="EMBL/GenBank/DDBJ databases">
        <title>Update maize B73 reference genome by single molecule sequencing technologies.</title>
        <authorList>
            <consortium name="Maize Genome Sequencing Project"/>
            <person name="Ware D."/>
        </authorList>
    </citation>
    <scope>NUCLEOTIDE SEQUENCE [LARGE SCALE GENOMIC DNA]</scope>
    <source>
        <strain evidence="5">cv. B73</strain>
        <tissue evidence="3">Seedling</tissue>
    </source>
</reference>
<feature type="signal peptide" evidence="2">
    <location>
        <begin position="1"/>
        <end position="20"/>
    </location>
</feature>
<dbReference type="Proteomes" id="UP000007305">
    <property type="component" value="Chromosome 2"/>
</dbReference>
<dbReference type="EnsemblPlants" id="Zm00001eb090000_T001">
    <property type="protein sequence ID" value="Zm00001eb090000_P001"/>
    <property type="gene ID" value="Zm00001eb090000"/>
</dbReference>
<evidence type="ECO:0000256" key="2">
    <source>
        <dbReference type="SAM" id="SignalP"/>
    </source>
</evidence>
<feature type="region of interest" description="Disordered" evidence="1">
    <location>
        <begin position="86"/>
        <end position="109"/>
    </location>
</feature>
<feature type="chain" id="PRO_5010803672" evidence="2">
    <location>
        <begin position="21"/>
        <end position="109"/>
    </location>
</feature>
<accession>A0A1D6EGG5</accession>
<evidence type="ECO:0000256" key="1">
    <source>
        <dbReference type="SAM" id="MobiDB-lite"/>
    </source>
</evidence>
<keyword evidence="2" id="KW-0732">Signal</keyword>
<name>A0A1D6EGG5_MAIZE</name>
<organism evidence="3">
    <name type="scientific">Zea mays</name>
    <name type="common">Maize</name>
    <dbReference type="NCBI Taxonomy" id="4577"/>
    <lineage>
        <taxon>Eukaryota</taxon>
        <taxon>Viridiplantae</taxon>
        <taxon>Streptophyta</taxon>
        <taxon>Embryophyta</taxon>
        <taxon>Tracheophyta</taxon>
        <taxon>Spermatophyta</taxon>
        <taxon>Magnoliopsida</taxon>
        <taxon>Liliopsida</taxon>
        <taxon>Poales</taxon>
        <taxon>Poaceae</taxon>
        <taxon>PACMAD clade</taxon>
        <taxon>Panicoideae</taxon>
        <taxon>Andropogonodae</taxon>
        <taxon>Andropogoneae</taxon>
        <taxon>Tripsacinae</taxon>
        <taxon>Zea</taxon>
    </lineage>
</organism>
<reference evidence="4" key="3">
    <citation type="submission" date="2021-05" db="UniProtKB">
        <authorList>
            <consortium name="EnsemblPlants"/>
        </authorList>
    </citation>
    <scope>IDENTIFICATION</scope>
    <source>
        <strain evidence="4">cv. B73</strain>
    </source>
</reference>
<protein>
    <submittedName>
        <fullName evidence="3 4">Uncharacterized protein</fullName>
    </submittedName>
</protein>
<reference evidence="4" key="2">
    <citation type="submission" date="2019-07" db="EMBL/GenBank/DDBJ databases">
        <authorList>
            <person name="Seetharam A."/>
            <person name="Woodhouse M."/>
            <person name="Cannon E."/>
        </authorList>
    </citation>
    <scope>NUCLEOTIDE SEQUENCE [LARGE SCALE GENOMIC DNA]</scope>
    <source>
        <strain evidence="4">cv. B73</strain>
    </source>
</reference>
<evidence type="ECO:0000313" key="5">
    <source>
        <dbReference type="Proteomes" id="UP000007305"/>
    </source>
</evidence>
<dbReference type="AlphaFoldDB" id="A0A1D6EGG5"/>
<dbReference type="PaxDb" id="4577-GRMZM2G108777_P01"/>
<feature type="compositionally biased region" description="Basic and acidic residues" evidence="1">
    <location>
        <begin position="37"/>
        <end position="48"/>
    </location>
</feature>
<proteinExistence type="predicted"/>
<dbReference type="ExpressionAtlas" id="A0A1D6EGG5">
    <property type="expression patterns" value="baseline"/>
</dbReference>
<accession>A0A3L6FSD1</accession>
<feature type="region of interest" description="Disordered" evidence="1">
    <location>
        <begin position="28"/>
        <end position="73"/>
    </location>
</feature>
<dbReference type="OMA" id="GAPMTWP"/>
<dbReference type="Gramene" id="Zm00001eb090000_T001">
    <property type="protein sequence ID" value="Zm00001eb090000_P001"/>
    <property type="gene ID" value="Zm00001eb090000"/>
</dbReference>
<evidence type="ECO:0000313" key="4">
    <source>
        <dbReference type="EnsemblPlants" id="Zm00001eb090000_P001"/>
    </source>
</evidence>
<evidence type="ECO:0000313" key="3">
    <source>
        <dbReference type="EMBL" id="ONM19259.1"/>
    </source>
</evidence>
<feature type="compositionally biased region" description="Low complexity" evidence="1">
    <location>
        <begin position="49"/>
        <end position="66"/>
    </location>
</feature>
<gene>
    <name evidence="3" type="ORF">ZEAMMB73_Zm00001d004594</name>
</gene>
<keyword evidence="5" id="KW-1185">Reference proteome</keyword>
<dbReference type="EMBL" id="CM007648">
    <property type="protein sequence ID" value="ONM19259.1"/>
    <property type="molecule type" value="Genomic_DNA"/>
</dbReference>
<sequence>MARNLSVTLFILTAYVAATAAPTVCAVKSPASTTTTRKHEAAKEETDAPAKAPAAAATEGPAAGAPMTWPDGGPEFVKMVIKNPFFKSAPPSGSEDGLPIDPTPEGSMN</sequence>